<dbReference type="InterPro" id="IPR009003">
    <property type="entry name" value="Peptidase_S1_PA"/>
</dbReference>
<proteinExistence type="predicted"/>
<feature type="domain" description="Peptidase S1" evidence="1">
    <location>
        <begin position="8"/>
        <end position="113"/>
    </location>
</feature>
<sequence length="140" mass="15615">MGPNINSIPVCLPQVSTHDFTDMPATYTGVDIPTISMHTKLGFLITRIVNDNQCPNSNSLCAKAIDTSSNGNWGSPLVAKVDGSCTLIGIHSKQTEGDGILKFTRIDLYLEWIKPKILHYYIVYKEYSFWEYVNAEINAN</sequence>
<organism evidence="2">
    <name type="scientific">Lepeophtheirus salmonis</name>
    <name type="common">Salmon louse</name>
    <name type="synonym">Caligus salmonis</name>
    <dbReference type="NCBI Taxonomy" id="72036"/>
    <lineage>
        <taxon>Eukaryota</taxon>
        <taxon>Metazoa</taxon>
        <taxon>Ecdysozoa</taxon>
        <taxon>Arthropoda</taxon>
        <taxon>Crustacea</taxon>
        <taxon>Multicrustacea</taxon>
        <taxon>Hexanauplia</taxon>
        <taxon>Copepoda</taxon>
        <taxon>Siphonostomatoida</taxon>
        <taxon>Caligidae</taxon>
        <taxon>Lepeophtheirus</taxon>
    </lineage>
</organism>
<dbReference type="GO" id="GO:0006508">
    <property type="term" value="P:proteolysis"/>
    <property type="evidence" value="ECO:0007669"/>
    <property type="project" value="InterPro"/>
</dbReference>
<dbReference type="SUPFAM" id="SSF50494">
    <property type="entry name" value="Trypsin-like serine proteases"/>
    <property type="match status" value="1"/>
</dbReference>
<reference evidence="2" key="1">
    <citation type="submission" date="2014-05" db="EMBL/GenBank/DDBJ databases">
        <authorList>
            <person name="Chronopoulou M."/>
        </authorList>
    </citation>
    <scope>NUCLEOTIDE SEQUENCE</scope>
    <source>
        <tissue evidence="2">Whole organism</tissue>
    </source>
</reference>
<dbReference type="EMBL" id="HACA01030611">
    <property type="protein sequence ID" value="CDW47972.1"/>
    <property type="molecule type" value="Transcribed_RNA"/>
</dbReference>
<accession>A0A0K2VCT2</accession>
<evidence type="ECO:0000259" key="1">
    <source>
        <dbReference type="Pfam" id="PF00089"/>
    </source>
</evidence>
<dbReference type="Pfam" id="PF00089">
    <property type="entry name" value="Trypsin"/>
    <property type="match status" value="1"/>
</dbReference>
<dbReference type="InterPro" id="IPR043504">
    <property type="entry name" value="Peptidase_S1_PA_chymotrypsin"/>
</dbReference>
<dbReference type="GO" id="GO:0004252">
    <property type="term" value="F:serine-type endopeptidase activity"/>
    <property type="evidence" value="ECO:0007669"/>
    <property type="project" value="InterPro"/>
</dbReference>
<dbReference type="InterPro" id="IPR001254">
    <property type="entry name" value="Trypsin_dom"/>
</dbReference>
<evidence type="ECO:0000313" key="2">
    <source>
        <dbReference type="EMBL" id="CDW47972.1"/>
    </source>
</evidence>
<dbReference type="OrthoDB" id="291007at2759"/>
<dbReference type="AlphaFoldDB" id="A0A0K2VCT2"/>
<gene>
    <name evidence="2" type="primary">proc</name>
</gene>
<protein>
    <submittedName>
        <fullName evidence="2">Protein C (Inactivator of coagulation factors Va and VIIIa) [Xenopus laevis]</fullName>
    </submittedName>
</protein>
<name>A0A0K2VCT2_LEPSM</name>
<dbReference type="Gene3D" id="2.40.10.10">
    <property type="entry name" value="Trypsin-like serine proteases"/>
    <property type="match status" value="1"/>
</dbReference>